<proteinExistence type="predicted"/>
<keyword evidence="2" id="KW-1185">Reference proteome</keyword>
<evidence type="ECO:0000313" key="2">
    <source>
        <dbReference type="Proteomes" id="UP000588068"/>
    </source>
</evidence>
<reference evidence="1 2" key="1">
    <citation type="submission" date="2020-08" db="EMBL/GenBank/DDBJ databases">
        <title>Genomic Encyclopedia of Type Strains, Phase IV (KMG-IV): sequencing the most valuable type-strain genomes for metagenomic binning, comparative biology and taxonomic classification.</title>
        <authorList>
            <person name="Goeker M."/>
        </authorList>
    </citation>
    <scope>NUCLEOTIDE SEQUENCE [LARGE SCALE GENOMIC DNA]</scope>
    <source>
        <strain evidence="1 2">DSM 26723</strain>
    </source>
</reference>
<evidence type="ECO:0000313" key="1">
    <source>
        <dbReference type="EMBL" id="MBB6093031.1"/>
    </source>
</evidence>
<protein>
    <submittedName>
        <fullName evidence="1">Uncharacterized protein</fullName>
    </submittedName>
</protein>
<dbReference type="Proteomes" id="UP000588068">
    <property type="component" value="Unassembled WGS sequence"/>
</dbReference>
<gene>
    <name evidence="1" type="ORF">HNQ60_001909</name>
</gene>
<dbReference type="EMBL" id="JACHHZ010000002">
    <property type="protein sequence ID" value="MBB6093031.1"/>
    <property type="molecule type" value="Genomic_DNA"/>
</dbReference>
<comment type="caution">
    <text evidence="1">The sequence shown here is derived from an EMBL/GenBank/DDBJ whole genome shotgun (WGS) entry which is preliminary data.</text>
</comment>
<sequence length="276" mass="30945">MAETIVSLLALSPFIVAIPMLGKQLDIKHKTFDTARYALWERTVWRSDGTSNRKSEDDIVLEARDRTLGNPLAGLTAVEQLRDEGVTENTLWRDLQRRRLLDHNDEGAPIEHQSSDQPAPVDVGVLFVPAIAYGDGLLGELQRLLRLDSLSLNRRAYAGTSVAIGIRPVLRELAGRPMTLGERIHVQARDRSQVVHTARGAILSDTWTARDERQLRHRVDEVTVNELVEQFELPGRPIALQALGKGRPLYGEGQFGWEPDLRPRSSDLPAAYVEQR</sequence>
<organism evidence="1 2">
    <name type="scientific">Povalibacter uvarum</name>
    <dbReference type="NCBI Taxonomy" id="732238"/>
    <lineage>
        <taxon>Bacteria</taxon>
        <taxon>Pseudomonadati</taxon>
        <taxon>Pseudomonadota</taxon>
        <taxon>Gammaproteobacteria</taxon>
        <taxon>Steroidobacterales</taxon>
        <taxon>Steroidobacteraceae</taxon>
        <taxon>Povalibacter</taxon>
    </lineage>
</organism>
<name>A0A841HIL9_9GAMM</name>
<dbReference type="AlphaFoldDB" id="A0A841HIL9"/>
<accession>A0A841HIL9</accession>